<dbReference type="GO" id="GO:0000725">
    <property type="term" value="P:recombinational repair"/>
    <property type="evidence" value="ECO:0007669"/>
    <property type="project" value="TreeGrafter"/>
</dbReference>
<evidence type="ECO:0000313" key="11">
    <source>
        <dbReference type="EMBL" id="VAX32630.1"/>
    </source>
</evidence>
<dbReference type="EMBL" id="UOGH01000264">
    <property type="protein sequence ID" value="VAX32630.1"/>
    <property type="molecule type" value="Genomic_DNA"/>
</dbReference>
<evidence type="ECO:0000259" key="10">
    <source>
        <dbReference type="PROSITE" id="PS51217"/>
    </source>
</evidence>
<dbReference type="PANTHER" id="PTHR11070:SF67">
    <property type="entry name" value="DNA 3'-5' HELICASE"/>
    <property type="match status" value="1"/>
</dbReference>
<dbReference type="PROSITE" id="PS51217">
    <property type="entry name" value="UVRD_HELICASE_CTER"/>
    <property type="match status" value="1"/>
</dbReference>
<evidence type="ECO:0000256" key="4">
    <source>
        <dbReference type="ARBA" id="ARBA00022840"/>
    </source>
</evidence>
<proteinExistence type="predicted"/>
<dbReference type="PROSITE" id="PS51198">
    <property type="entry name" value="UVRD_HELICASE_ATP_BIND"/>
    <property type="match status" value="1"/>
</dbReference>
<dbReference type="PANTHER" id="PTHR11070">
    <property type="entry name" value="UVRD / RECB / PCRA DNA HELICASE FAMILY MEMBER"/>
    <property type="match status" value="1"/>
</dbReference>
<protein>
    <recommendedName>
        <fullName evidence="7">DNA 3'-5' helicase</fullName>
        <ecNumber evidence="7">5.6.2.4</ecNumber>
    </recommendedName>
</protein>
<comment type="catalytic activity">
    <reaction evidence="8">
        <text>ATP + H2O = ADP + phosphate + H(+)</text>
        <dbReference type="Rhea" id="RHEA:13065"/>
        <dbReference type="ChEBI" id="CHEBI:15377"/>
        <dbReference type="ChEBI" id="CHEBI:15378"/>
        <dbReference type="ChEBI" id="CHEBI:30616"/>
        <dbReference type="ChEBI" id="CHEBI:43474"/>
        <dbReference type="ChEBI" id="CHEBI:456216"/>
        <dbReference type="EC" id="5.6.2.4"/>
    </reaction>
</comment>
<evidence type="ECO:0000256" key="8">
    <source>
        <dbReference type="ARBA" id="ARBA00048988"/>
    </source>
</evidence>
<dbReference type="GO" id="GO:0043138">
    <property type="term" value="F:3'-5' DNA helicase activity"/>
    <property type="evidence" value="ECO:0007669"/>
    <property type="project" value="UniProtKB-EC"/>
</dbReference>
<evidence type="ECO:0000256" key="2">
    <source>
        <dbReference type="ARBA" id="ARBA00022801"/>
    </source>
</evidence>
<comment type="catalytic activity">
    <reaction evidence="6">
        <text>Couples ATP hydrolysis with the unwinding of duplex DNA by translocating in the 3'-5' direction.</text>
        <dbReference type="EC" id="5.6.2.4"/>
    </reaction>
</comment>
<dbReference type="InterPro" id="IPR027417">
    <property type="entry name" value="P-loop_NTPase"/>
</dbReference>
<organism evidence="11">
    <name type="scientific">hydrothermal vent metagenome</name>
    <dbReference type="NCBI Taxonomy" id="652676"/>
    <lineage>
        <taxon>unclassified sequences</taxon>
        <taxon>metagenomes</taxon>
        <taxon>ecological metagenomes</taxon>
    </lineage>
</organism>
<sequence length="1083" mass="123390">MPVNMDTGALDILSPDKSIALKASAGSGKTFNLSLRVVNLLLSGVEPDRILCLTFTNKATNEMYERIIKTLTYLAHELPEDSGQGSLQAPKEEALMLAEYWMQQGAGKERADVLKYLSKKAGSIYEGVVREISRLRVSTIDSFFNSVLRLFPFEAGVLPDFRIITESEEDGIYRGAYDEFIAGIHSDESMRQLLRNLVLLSGSAELSPFRILDGYFREMLSIRTEIERREQEVRSQETEVRGLLEEFDVLRGLEKKVKEEAASLAGRMRRVYPDLGRMAISELKKYEESHIKKLTALTSLTKEQYTDYKYFSSLEYLPEIQDAFDLLKEEMRDYFRYKNRIFQRITLYLFLRFLQYPDRTKQKLNALSFNDVTRICYNLLIGNALIDENPDYFYFRLDSRIEHLLIDEFQDTSIIQWKILKPVADELTSGMGQKERTGSFFYVGDPKQSIYRFRGGESRLFDAVLSHYPEKLMARSLRRNFRSGRVIVDFVNRIFSDVASHYGYDYQEQESTLEREGYVDVRFISREKGAAADISCFRELKMQTVLSFVETLISRGVLPGDIAILCQKNRTCEEYAEFLRGRGYDVLTESSEGLLEQPSVRAVMNLLKWLSDPRQAVYLFGFLFTVEGLLDEKGVRHFFHKGPSRGNLSAVSPALSEKLSALQSVSGLIPVYRLVERIIEEFDLHRAFNYDPNLLCLAGMATSEEVSDPLSIEDFVAFMDSRSSTKALIPSGVSEKSVRLMTIHKAKGLEFPYVILPELDIRMTFDARNTPIIIDHNEDMTVKGLYLSENKDIAALVTELNDVRIREEARIRTDRLNYLYVALTRARNGLMVVAEKSEISDTRQLSDILCRVLETGGQDAVSIYQSGSLPDEEKGLRPTVVKSDGASTGPVGHVSFAGLAVSLKDMVQCGPSRIESPSMDDEGNIENLDEYRDRLFGEAFHYAVEMLGDFSADSIPEAIDRVRQRYVPLDERAIMSIKRRLSSLVDNTAFLDLVHGQARLPEAPFARSDSRYRVDLLVFDGEIIKVMDFKTGYDTSLMDGYIKQVNNYMQIVRECFSEGVSAVEGYLVFAGEDTVRFHKVQPQ</sequence>
<dbReference type="GO" id="GO:0003677">
    <property type="term" value="F:DNA binding"/>
    <property type="evidence" value="ECO:0007669"/>
    <property type="project" value="InterPro"/>
</dbReference>
<evidence type="ECO:0000256" key="5">
    <source>
        <dbReference type="ARBA" id="ARBA00023235"/>
    </source>
</evidence>
<dbReference type="GO" id="GO:0016787">
    <property type="term" value="F:hydrolase activity"/>
    <property type="evidence" value="ECO:0007669"/>
    <property type="project" value="UniProtKB-KW"/>
</dbReference>
<keyword evidence="1" id="KW-0547">Nucleotide-binding</keyword>
<dbReference type="GO" id="GO:0005524">
    <property type="term" value="F:ATP binding"/>
    <property type="evidence" value="ECO:0007669"/>
    <property type="project" value="UniProtKB-KW"/>
</dbReference>
<dbReference type="InterPro" id="IPR014017">
    <property type="entry name" value="DNA_helicase_UvrD-like_C"/>
</dbReference>
<evidence type="ECO:0000256" key="1">
    <source>
        <dbReference type="ARBA" id="ARBA00022741"/>
    </source>
</evidence>
<evidence type="ECO:0000256" key="7">
    <source>
        <dbReference type="ARBA" id="ARBA00034808"/>
    </source>
</evidence>
<keyword evidence="3 11" id="KW-0347">Helicase</keyword>
<dbReference type="EC" id="5.6.2.4" evidence="7"/>
<keyword evidence="2" id="KW-0378">Hydrolase</keyword>
<evidence type="ECO:0000256" key="3">
    <source>
        <dbReference type="ARBA" id="ARBA00022806"/>
    </source>
</evidence>
<dbReference type="Gene3D" id="3.40.50.300">
    <property type="entry name" value="P-loop containing nucleotide triphosphate hydrolases"/>
    <property type="match status" value="4"/>
</dbReference>
<accession>A0A3B1DCN5</accession>
<dbReference type="InterPro" id="IPR000212">
    <property type="entry name" value="DNA_helicase_UvrD/REP"/>
</dbReference>
<keyword evidence="4" id="KW-0067">ATP-binding</keyword>
<gene>
    <name evidence="11" type="ORF">MNBD_NITROSPIRAE02-382</name>
</gene>
<dbReference type="SUPFAM" id="SSF52540">
    <property type="entry name" value="P-loop containing nucleoside triphosphate hydrolases"/>
    <property type="match status" value="1"/>
</dbReference>
<dbReference type="Pfam" id="PF00580">
    <property type="entry name" value="UvrD-helicase"/>
    <property type="match status" value="1"/>
</dbReference>
<feature type="domain" description="UvrD-like helicase C-terminal" evidence="10">
    <location>
        <begin position="485"/>
        <end position="748"/>
    </location>
</feature>
<feature type="domain" description="UvrD-like helicase ATP-binding" evidence="9">
    <location>
        <begin position="2"/>
        <end position="484"/>
    </location>
</feature>
<dbReference type="Pfam" id="PF13361">
    <property type="entry name" value="UvrD_C"/>
    <property type="match status" value="1"/>
</dbReference>
<keyword evidence="5" id="KW-0413">Isomerase</keyword>
<reference evidence="11" key="1">
    <citation type="submission" date="2018-06" db="EMBL/GenBank/DDBJ databases">
        <authorList>
            <person name="Zhirakovskaya E."/>
        </authorList>
    </citation>
    <scope>NUCLEOTIDE SEQUENCE</scope>
</reference>
<evidence type="ECO:0000259" key="9">
    <source>
        <dbReference type="PROSITE" id="PS51198"/>
    </source>
</evidence>
<dbReference type="GO" id="GO:0005829">
    <property type="term" value="C:cytosol"/>
    <property type="evidence" value="ECO:0007669"/>
    <property type="project" value="TreeGrafter"/>
</dbReference>
<dbReference type="InterPro" id="IPR014016">
    <property type="entry name" value="UvrD-like_ATP-bd"/>
</dbReference>
<evidence type="ECO:0000256" key="6">
    <source>
        <dbReference type="ARBA" id="ARBA00034617"/>
    </source>
</evidence>
<dbReference type="AlphaFoldDB" id="A0A3B1DCN5"/>
<name>A0A3B1DCN5_9ZZZZ</name>